<keyword evidence="4" id="KW-0645">Protease</keyword>
<dbReference type="InterPro" id="IPR005945">
    <property type="entry name" value="Pro_imino_pep"/>
</dbReference>
<dbReference type="Pfam" id="PF00561">
    <property type="entry name" value="Abhydrolase_1"/>
    <property type="match status" value="1"/>
</dbReference>
<dbReference type="Gene3D" id="3.40.50.1820">
    <property type="entry name" value="alpha/beta hydrolase"/>
    <property type="match status" value="1"/>
</dbReference>
<dbReference type="NCBIfam" id="TIGR01250">
    <property type="entry name" value="pro_imino_pep_2"/>
    <property type="match status" value="1"/>
</dbReference>
<dbReference type="SUPFAM" id="SSF53474">
    <property type="entry name" value="alpha/beta-Hydrolases"/>
    <property type="match status" value="1"/>
</dbReference>
<feature type="domain" description="AB hydrolase-1" evidence="3">
    <location>
        <begin position="101"/>
        <end position="350"/>
    </location>
</feature>
<comment type="similarity">
    <text evidence="1">Belongs to the peptidase S33 family.</text>
</comment>
<dbReference type="Proteomes" id="UP001247620">
    <property type="component" value="Unassembled WGS sequence"/>
</dbReference>
<accession>A0ABU1TG53</accession>
<name>A0ABU1TG53_9SPHI</name>
<dbReference type="GO" id="GO:0004177">
    <property type="term" value="F:aminopeptidase activity"/>
    <property type="evidence" value="ECO:0007669"/>
    <property type="project" value="UniProtKB-KW"/>
</dbReference>
<dbReference type="InterPro" id="IPR002410">
    <property type="entry name" value="Peptidase_S33"/>
</dbReference>
<dbReference type="InterPro" id="IPR029058">
    <property type="entry name" value="AB_hydrolase_fold"/>
</dbReference>
<sequence length="375" mass="42399">MLKSTTRFKNALPGLRPNPVTKMPRKFNGKLKSMLSVTVFSALLMALSSCGPQQVSVAQAQYFSTDTGLQTGGIKIIPIKTTKGSFRVWTKRIGNNPKIKVLLLSGGPGASHEYLECFESFFPNEGIEFIYYDQLGTGNSEVPKDTSVYDLNRCVDEVEQVRKALDLNKDNFFLYGHSWGGIVAIEYALKYQQNLKALIISDMMSSASDYNKYAKDVLANQIDPKVLSEIREIESKGDFSNPRYMELLMPNFYAKHICRLSEWPEPLTRSFNKLNQTFYTMMQGPSEFGLSGKLSNWERKGYLSQITVPTLTIGARYDTMDPEHMKWMASQVKSGSYLYCPNGSHMCFYDDQKNYFQGLNKFIKGIAAGEQTVKL</sequence>
<evidence type="ECO:0000259" key="3">
    <source>
        <dbReference type="Pfam" id="PF00561"/>
    </source>
</evidence>
<dbReference type="PRINTS" id="PR00793">
    <property type="entry name" value="PROAMNOPTASE"/>
</dbReference>
<proteinExistence type="inferred from homology"/>
<dbReference type="EMBL" id="JAVDUU010000003">
    <property type="protein sequence ID" value="MDR6943816.1"/>
    <property type="molecule type" value="Genomic_DNA"/>
</dbReference>
<dbReference type="InterPro" id="IPR050266">
    <property type="entry name" value="AB_hydrolase_sf"/>
</dbReference>
<dbReference type="PANTHER" id="PTHR43798">
    <property type="entry name" value="MONOACYLGLYCEROL LIPASE"/>
    <property type="match status" value="1"/>
</dbReference>
<dbReference type="EC" id="3.4.11.5" evidence="4"/>
<dbReference type="InterPro" id="IPR000073">
    <property type="entry name" value="AB_hydrolase_1"/>
</dbReference>
<gene>
    <name evidence="4" type="ORF">J2W55_003669</name>
</gene>
<keyword evidence="2 4" id="KW-0378">Hydrolase</keyword>
<evidence type="ECO:0000256" key="2">
    <source>
        <dbReference type="ARBA" id="ARBA00022801"/>
    </source>
</evidence>
<evidence type="ECO:0000256" key="1">
    <source>
        <dbReference type="ARBA" id="ARBA00010088"/>
    </source>
</evidence>
<keyword evidence="5" id="KW-1185">Reference proteome</keyword>
<dbReference type="PANTHER" id="PTHR43798:SF33">
    <property type="entry name" value="HYDROLASE, PUTATIVE (AFU_ORTHOLOGUE AFUA_2G14860)-RELATED"/>
    <property type="match status" value="1"/>
</dbReference>
<evidence type="ECO:0000313" key="4">
    <source>
        <dbReference type="EMBL" id="MDR6943816.1"/>
    </source>
</evidence>
<evidence type="ECO:0000313" key="5">
    <source>
        <dbReference type="Proteomes" id="UP001247620"/>
    </source>
</evidence>
<comment type="caution">
    <text evidence="4">The sequence shown here is derived from an EMBL/GenBank/DDBJ whole genome shotgun (WGS) entry which is preliminary data.</text>
</comment>
<protein>
    <submittedName>
        <fullName evidence="4">Proline iminopeptidase</fullName>
        <ecNumber evidence="4">3.4.11.5</ecNumber>
    </submittedName>
</protein>
<reference evidence="4 5" key="1">
    <citation type="submission" date="2023-07" db="EMBL/GenBank/DDBJ databases">
        <title>Sorghum-associated microbial communities from plants grown in Nebraska, USA.</title>
        <authorList>
            <person name="Schachtman D."/>
        </authorList>
    </citation>
    <scope>NUCLEOTIDE SEQUENCE [LARGE SCALE GENOMIC DNA]</scope>
    <source>
        <strain evidence="4 5">3262</strain>
    </source>
</reference>
<organism evidence="4 5">
    <name type="scientific">Mucilaginibacter pocheonensis</name>
    <dbReference type="NCBI Taxonomy" id="398050"/>
    <lineage>
        <taxon>Bacteria</taxon>
        <taxon>Pseudomonadati</taxon>
        <taxon>Bacteroidota</taxon>
        <taxon>Sphingobacteriia</taxon>
        <taxon>Sphingobacteriales</taxon>
        <taxon>Sphingobacteriaceae</taxon>
        <taxon>Mucilaginibacter</taxon>
    </lineage>
</organism>
<keyword evidence="4" id="KW-0031">Aminopeptidase</keyword>
<dbReference type="RefSeq" id="WP_310098719.1">
    <property type="nucleotide sequence ID" value="NZ_JAVDUU010000003.1"/>
</dbReference>